<feature type="compositionally biased region" description="Low complexity" evidence="1">
    <location>
        <begin position="752"/>
        <end position="764"/>
    </location>
</feature>
<feature type="compositionally biased region" description="Basic and acidic residues" evidence="1">
    <location>
        <begin position="729"/>
        <end position="742"/>
    </location>
</feature>
<dbReference type="VEuPathDB" id="CryptoDB:Cvel_9314"/>
<accession>A0A0G4HXP9</accession>
<feature type="compositionally biased region" description="Low complexity" evidence="1">
    <location>
        <begin position="659"/>
        <end position="693"/>
    </location>
</feature>
<feature type="compositionally biased region" description="Low complexity" evidence="1">
    <location>
        <begin position="562"/>
        <end position="571"/>
    </location>
</feature>
<feature type="region of interest" description="Disordered" evidence="1">
    <location>
        <begin position="148"/>
        <end position="308"/>
    </location>
</feature>
<sequence length="980" mass="102686">MRSGGRPEEGGESSSLASGEFEESGGGGAGAERRNKQRKKGGVKYSAVPAPGEADSSPEHAGSRPAAFGHDSPPVIGVPRETTRSSSSGSIHVGGQGASPHGAPSIGAPPGPERDRDRTRVDLAELAERRLQFDNRRAYFLLRMADRQRQQQEQNAQQAGGASAPSVFGMPSGSSGQGGLGGTASGAVGGTGEGEEGRERGTGRFSRFFRFPWRSRSRTGAEDGSTATPGAVTHTASGGPGGDVTPGGTRGGGERRESWRERLRRMWERANESRRNNGVTPGGQTGGGVGGTPGGGGTGTSLTWEQTDETDDPSCQQLLCCLGFCGGGFFWILGCLLFFMENPRHVRSRQWGSLNLLLGCFTLATMEMTVLKKDERTSSGTSHYVPRRSHGVYSVGGEPFNPTKNEPVVGKGEFRFGSETELIHSWDLHVRPAVTGAAEDQALRMGEGGGGAVALPEFKTLLEKSGGLCGSSGNTGWFKSGDMSNPAWRDWQSETAGGLFSVSREGGETASGGPGSFAWVDLRELLSAPGPTAGPSSSPSPPPASSSPSAGEGNGKRLLQGSSSSVTSERSAVLEAEVDTEGRRREVLRPLAVEDGASISDPVPDFLVVAAGVQASHNQTEGRVLGLAQEAVGSRGEWNEEPSEPSFPHLPSETVSPLPADASSFWSSPSSSSSSLSAPSPPSVSASAPFPLSEATEMTERRRSLRSVPKMRTGSGWGGTRESPQDSGGGREEAESNRDRAQRLLSEGLEESSPASATASASSSVKEKERERLLTEVPNSAVGPARWPVVGGKHPPVRARSGAFFAKGRLKLRVLFGPGGKSAHEAAHELHSSFPFIPKALGEDEEGGLGANGEFPVSSDQAKDVVGKEEQRIAEGGIVQGFLGVAMHCSLWGSSREETGSGDDSFLEGEGEEDADETAVIWLVKSEEGLKPEEWSKTAGLEGWHLCSLHLIDAREDGQNEGGLGWLTVHKITVESLSAQ</sequence>
<evidence type="ECO:0000256" key="1">
    <source>
        <dbReference type="SAM" id="MobiDB-lite"/>
    </source>
</evidence>
<feature type="compositionally biased region" description="Gly residues" evidence="1">
    <location>
        <begin position="238"/>
        <end position="251"/>
    </location>
</feature>
<feature type="compositionally biased region" description="Gly residues" evidence="1">
    <location>
        <begin position="175"/>
        <end position="192"/>
    </location>
</feature>
<feature type="region of interest" description="Disordered" evidence="1">
    <location>
        <begin position="1"/>
        <end position="122"/>
    </location>
</feature>
<feature type="compositionally biased region" description="Low complexity" evidence="1">
    <location>
        <begin position="203"/>
        <end position="214"/>
    </location>
</feature>
<feature type="compositionally biased region" description="Basic and acidic residues" evidence="1">
    <location>
        <begin position="112"/>
        <end position="122"/>
    </location>
</feature>
<dbReference type="AlphaFoldDB" id="A0A0G4HXP9"/>
<protein>
    <submittedName>
        <fullName evidence="2">Uncharacterized protein</fullName>
    </submittedName>
</protein>
<feature type="region of interest" description="Disordered" evidence="1">
    <location>
        <begin position="527"/>
        <end position="581"/>
    </location>
</feature>
<feature type="region of interest" description="Disordered" evidence="1">
    <location>
        <begin position="632"/>
        <end position="773"/>
    </location>
</feature>
<feature type="compositionally biased region" description="Low complexity" evidence="1">
    <location>
        <begin position="527"/>
        <end position="537"/>
    </location>
</feature>
<gene>
    <name evidence="2" type="ORF">Cvel_9314</name>
</gene>
<feature type="compositionally biased region" description="Gly residues" evidence="1">
    <location>
        <begin position="280"/>
        <end position="299"/>
    </location>
</feature>
<reference evidence="2" key="1">
    <citation type="submission" date="2014-11" db="EMBL/GenBank/DDBJ databases">
        <authorList>
            <person name="Otto D Thomas"/>
            <person name="Naeem Raeece"/>
        </authorList>
    </citation>
    <scope>NUCLEOTIDE SEQUENCE</scope>
</reference>
<evidence type="ECO:0000313" key="2">
    <source>
        <dbReference type="EMBL" id="CEM49285.1"/>
    </source>
</evidence>
<organism evidence="2">
    <name type="scientific">Chromera velia CCMP2878</name>
    <dbReference type="NCBI Taxonomy" id="1169474"/>
    <lineage>
        <taxon>Eukaryota</taxon>
        <taxon>Sar</taxon>
        <taxon>Alveolata</taxon>
        <taxon>Colpodellida</taxon>
        <taxon>Chromeraceae</taxon>
        <taxon>Chromera</taxon>
    </lineage>
</organism>
<name>A0A0G4HXP9_9ALVE</name>
<proteinExistence type="predicted"/>
<feature type="compositionally biased region" description="Low complexity" evidence="1">
    <location>
        <begin position="151"/>
        <end position="174"/>
    </location>
</feature>
<feature type="compositionally biased region" description="Basic and acidic residues" evidence="1">
    <location>
        <begin position="252"/>
        <end position="275"/>
    </location>
</feature>
<dbReference type="EMBL" id="CDMZ01004289">
    <property type="protein sequence ID" value="CEM49285.1"/>
    <property type="molecule type" value="Genomic_DNA"/>
</dbReference>